<proteinExistence type="predicted"/>
<gene>
    <name evidence="7" type="ORF">GCM10025875_08780</name>
</gene>
<dbReference type="InterPro" id="IPR013785">
    <property type="entry name" value="Aldolase_TIM"/>
</dbReference>
<feature type="domain" description="NADH:flavin oxidoreductase/NADH oxidase N-terminal" evidence="6">
    <location>
        <begin position="1"/>
        <end position="192"/>
    </location>
</feature>
<keyword evidence="5" id="KW-0560">Oxidoreductase</keyword>
<keyword evidence="8" id="KW-1185">Reference proteome</keyword>
<accession>A0AA37XCZ6</accession>
<keyword evidence="2" id="KW-0285">Flavoprotein</keyword>
<dbReference type="EMBL" id="BSUM01000001">
    <property type="protein sequence ID" value="GMA30886.1"/>
    <property type="molecule type" value="Genomic_DNA"/>
</dbReference>
<dbReference type="GO" id="GO:0003959">
    <property type="term" value="F:NADPH dehydrogenase activity"/>
    <property type="evidence" value="ECO:0007669"/>
    <property type="project" value="InterPro"/>
</dbReference>
<evidence type="ECO:0000256" key="2">
    <source>
        <dbReference type="ARBA" id="ARBA00022630"/>
    </source>
</evidence>
<evidence type="ECO:0000256" key="1">
    <source>
        <dbReference type="ARBA" id="ARBA00001917"/>
    </source>
</evidence>
<evidence type="ECO:0000256" key="3">
    <source>
        <dbReference type="ARBA" id="ARBA00022643"/>
    </source>
</evidence>
<dbReference type="Gene3D" id="3.20.20.70">
    <property type="entry name" value="Aldolase class I"/>
    <property type="match status" value="1"/>
</dbReference>
<sequence length="219" mass="22516">MSDAEIERVIADFAAAARRAVAAGFDGVELHAGHGYLLHELLSPLTNTRGGPWGGRAGGERALLAIVAEVRAELGEDRPLLVRLSTSDVAPGGTTVEQTAAFAVRLRSAGVDLVDCSAGGLEPGVEYAPARGYQVPGAAAVRAAGVPSGAVGLITDPAHAAALVADGSADVVLLGRAMLRNPHWARHAAHALGRTDALDVPIPYLRAWHPGALEPLELM</sequence>
<keyword evidence="3" id="KW-0288">FMN</keyword>
<dbReference type="AlphaFoldDB" id="A0AA37XCZ6"/>
<reference evidence="7" key="2">
    <citation type="submission" date="2023-02" db="EMBL/GenBank/DDBJ databases">
        <authorList>
            <person name="Sun Q."/>
            <person name="Mori K."/>
        </authorList>
    </citation>
    <scope>NUCLEOTIDE SEQUENCE</scope>
    <source>
        <strain evidence="7">NBRC 112290</strain>
    </source>
</reference>
<evidence type="ECO:0000313" key="8">
    <source>
        <dbReference type="Proteomes" id="UP001157161"/>
    </source>
</evidence>
<dbReference type="GO" id="GO:0050661">
    <property type="term" value="F:NADP binding"/>
    <property type="evidence" value="ECO:0007669"/>
    <property type="project" value="InterPro"/>
</dbReference>
<evidence type="ECO:0000256" key="4">
    <source>
        <dbReference type="ARBA" id="ARBA00022857"/>
    </source>
</evidence>
<evidence type="ECO:0000256" key="5">
    <source>
        <dbReference type="ARBA" id="ARBA00023002"/>
    </source>
</evidence>
<comment type="cofactor">
    <cofactor evidence="1">
        <name>FMN</name>
        <dbReference type="ChEBI" id="CHEBI:58210"/>
    </cofactor>
</comment>
<reference evidence="7" key="1">
    <citation type="journal article" date="2014" name="Int. J. Syst. Evol. Microbiol.">
        <title>Complete genome sequence of Corynebacterium casei LMG S-19264T (=DSM 44701T), isolated from a smear-ripened cheese.</title>
        <authorList>
            <consortium name="US DOE Joint Genome Institute (JGI-PGF)"/>
            <person name="Walter F."/>
            <person name="Albersmeier A."/>
            <person name="Kalinowski J."/>
            <person name="Ruckert C."/>
        </authorList>
    </citation>
    <scope>NUCLEOTIDE SEQUENCE</scope>
    <source>
        <strain evidence="7">NBRC 112290</strain>
    </source>
</reference>
<dbReference type="Proteomes" id="UP001157161">
    <property type="component" value="Unassembled WGS sequence"/>
</dbReference>
<dbReference type="PANTHER" id="PTHR43303">
    <property type="entry name" value="NADPH DEHYDROGENASE C23G7.10C-RELATED"/>
    <property type="match status" value="1"/>
</dbReference>
<organism evidence="7 8">
    <name type="scientific">Litorihabitans aurantiacus</name>
    <dbReference type="NCBI Taxonomy" id="1930061"/>
    <lineage>
        <taxon>Bacteria</taxon>
        <taxon>Bacillati</taxon>
        <taxon>Actinomycetota</taxon>
        <taxon>Actinomycetes</taxon>
        <taxon>Micrococcales</taxon>
        <taxon>Beutenbergiaceae</taxon>
        <taxon>Litorihabitans</taxon>
    </lineage>
</organism>
<dbReference type="InterPro" id="IPR044152">
    <property type="entry name" value="YqjM-like"/>
</dbReference>
<name>A0AA37XCZ6_9MICO</name>
<evidence type="ECO:0000313" key="7">
    <source>
        <dbReference type="EMBL" id="GMA30886.1"/>
    </source>
</evidence>
<dbReference type="Pfam" id="PF00724">
    <property type="entry name" value="Oxidored_FMN"/>
    <property type="match status" value="1"/>
</dbReference>
<dbReference type="RefSeq" id="WP_348525496.1">
    <property type="nucleotide sequence ID" value="NZ_BSUM01000001.1"/>
</dbReference>
<dbReference type="SUPFAM" id="SSF51395">
    <property type="entry name" value="FMN-linked oxidoreductases"/>
    <property type="match status" value="1"/>
</dbReference>
<dbReference type="PANTHER" id="PTHR43303:SF4">
    <property type="entry name" value="NADPH DEHYDROGENASE C23G7.10C-RELATED"/>
    <property type="match status" value="1"/>
</dbReference>
<comment type="caution">
    <text evidence="7">The sequence shown here is derived from an EMBL/GenBank/DDBJ whole genome shotgun (WGS) entry which is preliminary data.</text>
</comment>
<dbReference type="GO" id="GO:0010181">
    <property type="term" value="F:FMN binding"/>
    <property type="evidence" value="ECO:0007669"/>
    <property type="project" value="InterPro"/>
</dbReference>
<keyword evidence="4" id="KW-0521">NADP</keyword>
<dbReference type="InterPro" id="IPR001155">
    <property type="entry name" value="OxRdtase_FMN_N"/>
</dbReference>
<evidence type="ECO:0000259" key="6">
    <source>
        <dbReference type="Pfam" id="PF00724"/>
    </source>
</evidence>
<protein>
    <recommendedName>
        <fullName evidence="6">NADH:flavin oxidoreductase/NADH oxidase N-terminal domain-containing protein</fullName>
    </recommendedName>
</protein>